<dbReference type="Gene3D" id="3.30.200.20">
    <property type="entry name" value="Phosphorylase Kinase, domain 1"/>
    <property type="match status" value="1"/>
</dbReference>
<reference evidence="10 11" key="1">
    <citation type="journal article" date="2010" name="Stand. Genomic Sci.">
        <title>Complete genome sequence of Arcobacter nitrofigilis type strain (CI).</title>
        <authorList>
            <person name="Pati A."/>
            <person name="Gronow S."/>
            <person name="Lapidus A."/>
            <person name="Copeland A."/>
            <person name="Glavina Del Rio T."/>
            <person name="Nolan M."/>
            <person name="Lucas S."/>
            <person name="Tice H."/>
            <person name="Cheng J.F."/>
            <person name="Han C."/>
            <person name="Chertkov O."/>
            <person name="Bruce D."/>
            <person name="Tapia R."/>
            <person name="Goodwin L."/>
            <person name="Pitluck S."/>
            <person name="Liolios K."/>
            <person name="Ivanova N."/>
            <person name="Mavromatis K."/>
            <person name="Chen A."/>
            <person name="Palaniappan K."/>
            <person name="Land M."/>
            <person name="Hauser L."/>
            <person name="Chang Y.J."/>
            <person name="Jeffries C.D."/>
            <person name="Detter J.C."/>
            <person name="Rohde M."/>
            <person name="Goker M."/>
            <person name="Bristow J."/>
            <person name="Eisen J.A."/>
            <person name="Markowitz V."/>
            <person name="Hugenholtz P."/>
            <person name="Klenk H.P."/>
            <person name="Kyrpides N.C."/>
        </authorList>
    </citation>
    <scope>NUCLEOTIDE SEQUENCE [LARGE SCALE GENOMIC DNA]</scope>
    <source>
        <strain evidence="11">ATCC 33309 / DSM 7299 / CCUG 15893 / LMG 7604 / NCTC 12251 / CI</strain>
    </source>
</reference>
<keyword evidence="11" id="KW-1185">Reference proteome</keyword>
<evidence type="ECO:0000256" key="4">
    <source>
        <dbReference type="ARBA" id="ARBA00022598"/>
    </source>
</evidence>
<evidence type="ECO:0000256" key="1">
    <source>
        <dbReference type="ARBA" id="ARBA00004672"/>
    </source>
</evidence>
<dbReference type="EMBL" id="CP001999">
    <property type="protein sequence ID" value="ADG92076.1"/>
    <property type="molecule type" value="Genomic_DNA"/>
</dbReference>
<dbReference type="GO" id="GO:0005524">
    <property type="term" value="F:ATP binding"/>
    <property type="evidence" value="ECO:0007669"/>
    <property type="project" value="UniProtKB-KW"/>
</dbReference>
<dbReference type="GO" id="GO:0005737">
    <property type="term" value="C:cytoplasm"/>
    <property type="evidence" value="ECO:0007669"/>
    <property type="project" value="TreeGrafter"/>
</dbReference>
<name>D5V5P0_ARCNC</name>
<accession>D5V5P0</accession>
<evidence type="ECO:0000256" key="6">
    <source>
        <dbReference type="ARBA" id="ARBA00022755"/>
    </source>
</evidence>
<dbReference type="GO" id="GO:0006189">
    <property type="term" value="P:'de novo' IMP biosynthetic process"/>
    <property type="evidence" value="ECO:0007669"/>
    <property type="project" value="UniProtKB-UniPathway"/>
</dbReference>
<dbReference type="HOGENOM" id="CLU_878935_0_0_7"/>
<keyword evidence="6" id="KW-0658">Purine biosynthesis</keyword>
<comment type="similarity">
    <text evidence="2">Belongs to the SAICAR synthetase family.</text>
</comment>
<dbReference type="Proteomes" id="UP000000939">
    <property type="component" value="Chromosome"/>
</dbReference>
<dbReference type="AlphaFoldDB" id="D5V5P0"/>
<dbReference type="STRING" id="572480.Arnit_0411"/>
<gene>
    <name evidence="10" type="ordered locus">Arnit_0411</name>
</gene>
<organism evidence="10 11">
    <name type="scientific">Arcobacter nitrofigilis (strain ATCC 33309 / DSM 7299 / CCUG 15893 / LMG 7604 / NCTC 12251 / CI)</name>
    <name type="common">Campylobacter nitrofigilis</name>
    <dbReference type="NCBI Taxonomy" id="572480"/>
    <lineage>
        <taxon>Bacteria</taxon>
        <taxon>Pseudomonadati</taxon>
        <taxon>Campylobacterota</taxon>
        <taxon>Epsilonproteobacteria</taxon>
        <taxon>Campylobacterales</taxon>
        <taxon>Arcobacteraceae</taxon>
        <taxon>Arcobacter</taxon>
    </lineage>
</organism>
<evidence type="ECO:0000313" key="10">
    <source>
        <dbReference type="EMBL" id="ADG92076.1"/>
    </source>
</evidence>
<evidence type="ECO:0000256" key="3">
    <source>
        <dbReference type="ARBA" id="ARBA00012217"/>
    </source>
</evidence>
<dbReference type="Gene3D" id="3.30.470.20">
    <property type="entry name" value="ATP-grasp fold, B domain"/>
    <property type="match status" value="1"/>
</dbReference>
<keyword evidence="7" id="KW-0067">ATP-binding</keyword>
<dbReference type="KEGG" id="ant:Arnit_0411"/>
<dbReference type="InterPro" id="IPR028923">
    <property type="entry name" value="SAICAR_synt/ADE2_N"/>
</dbReference>
<evidence type="ECO:0000256" key="2">
    <source>
        <dbReference type="ARBA" id="ARBA00010190"/>
    </source>
</evidence>
<keyword evidence="4" id="KW-0436">Ligase</keyword>
<dbReference type="Pfam" id="PF01259">
    <property type="entry name" value="SAICAR_synt"/>
    <property type="match status" value="1"/>
</dbReference>
<evidence type="ECO:0000256" key="8">
    <source>
        <dbReference type="ARBA" id="ARBA00048475"/>
    </source>
</evidence>
<dbReference type="RefSeq" id="WP_013134221.1">
    <property type="nucleotide sequence ID" value="NC_014166.1"/>
</dbReference>
<dbReference type="EC" id="6.3.2.6" evidence="3"/>
<evidence type="ECO:0000256" key="7">
    <source>
        <dbReference type="ARBA" id="ARBA00022840"/>
    </source>
</evidence>
<sequence length="322" mass="36342">MNISDIVALGLWPQSKKTTTKKGIQELEDLGYNLFYIGKNADLYTCPGDEAKVLLVRSDRCSVFDIPLNLEIKEKGVWQTAISNSGAKFAEKSGIKTAVLSENVDPSLIIAPRCQIMELCKALEAQIDGDVVQFEFIFRNYLTGSLFEATKNGNDPYGLNLPSTLNEWHKFETPIFTPTTKGVKDIPLNSQNVREKFPEIISSLEKLFKEFTQYAQDNGIVVVDTKLEVFVNAKGEWILGDEILTPESSRFISKENFDAKNFISMDKQILRNFAKENNWKEKAKDLKAGEKLDVEVPDSIKNEVLKGYKTIHERLSSSIIDQ</sequence>
<protein>
    <recommendedName>
        <fullName evidence="3">phosphoribosylaminoimidazolesuccinocarboxamide synthase</fullName>
        <ecNumber evidence="3">6.3.2.6</ecNumber>
    </recommendedName>
</protein>
<dbReference type="OrthoDB" id="9801549at2"/>
<keyword evidence="5" id="KW-0547">Nucleotide-binding</keyword>
<proteinExistence type="inferred from homology"/>
<dbReference type="PANTHER" id="PTHR43700">
    <property type="entry name" value="PHOSPHORIBOSYLAMINOIMIDAZOLE-SUCCINOCARBOXAMIDE SYNTHASE"/>
    <property type="match status" value="1"/>
</dbReference>
<evidence type="ECO:0000313" key="11">
    <source>
        <dbReference type="Proteomes" id="UP000000939"/>
    </source>
</evidence>
<dbReference type="GO" id="GO:0004639">
    <property type="term" value="F:phosphoribosylaminoimidazolesuccinocarboxamide synthase activity"/>
    <property type="evidence" value="ECO:0007669"/>
    <property type="project" value="UniProtKB-EC"/>
</dbReference>
<dbReference type="SUPFAM" id="SSF56104">
    <property type="entry name" value="SAICAR synthase-like"/>
    <property type="match status" value="1"/>
</dbReference>
<dbReference type="PANTHER" id="PTHR43700:SF1">
    <property type="entry name" value="PHOSPHORIBOSYLAMINOIMIDAZOLE-SUCCINOCARBOXAMIDE SYNTHASE"/>
    <property type="match status" value="1"/>
</dbReference>
<evidence type="ECO:0000256" key="5">
    <source>
        <dbReference type="ARBA" id="ARBA00022741"/>
    </source>
</evidence>
<feature type="domain" description="SAICAR synthetase/ADE2 N-terminal" evidence="9">
    <location>
        <begin position="35"/>
        <end position="284"/>
    </location>
</feature>
<comment type="pathway">
    <text evidence="1">Purine metabolism; IMP biosynthesis via de novo pathway; 5-amino-1-(5-phospho-D-ribosyl)imidazole-4-carboxamide from 5-amino-1-(5-phospho-D-ribosyl)imidazole-4-carboxylate: step 1/2.</text>
</comment>
<dbReference type="eggNOG" id="COG0152">
    <property type="taxonomic scope" value="Bacteria"/>
</dbReference>
<comment type="catalytic activity">
    <reaction evidence="8">
        <text>5-amino-1-(5-phospho-D-ribosyl)imidazole-4-carboxylate + L-aspartate + ATP = (2S)-2-[5-amino-1-(5-phospho-beta-D-ribosyl)imidazole-4-carboxamido]succinate + ADP + phosphate + 2 H(+)</text>
        <dbReference type="Rhea" id="RHEA:22628"/>
        <dbReference type="ChEBI" id="CHEBI:15378"/>
        <dbReference type="ChEBI" id="CHEBI:29991"/>
        <dbReference type="ChEBI" id="CHEBI:30616"/>
        <dbReference type="ChEBI" id="CHEBI:43474"/>
        <dbReference type="ChEBI" id="CHEBI:58443"/>
        <dbReference type="ChEBI" id="CHEBI:77657"/>
        <dbReference type="ChEBI" id="CHEBI:456216"/>
        <dbReference type="EC" id="6.3.2.6"/>
    </reaction>
</comment>
<dbReference type="UniPathway" id="UPA00074">
    <property type="reaction ID" value="UER00131"/>
</dbReference>
<evidence type="ECO:0000259" key="9">
    <source>
        <dbReference type="Pfam" id="PF01259"/>
    </source>
</evidence>